<feature type="region of interest" description="Disordered" evidence="1">
    <location>
        <begin position="153"/>
        <end position="231"/>
    </location>
</feature>
<accession>A0A543IU29</accession>
<feature type="compositionally biased region" description="Low complexity" evidence="1">
    <location>
        <begin position="154"/>
        <end position="165"/>
    </location>
</feature>
<proteinExistence type="predicted"/>
<name>A0A543IU29_9ACTN</name>
<feature type="compositionally biased region" description="Pro residues" evidence="1">
    <location>
        <begin position="104"/>
        <end position="116"/>
    </location>
</feature>
<sequence>MFRIRGPAGAGHDIAVNRRVWPLDARRRAVLRCSRDAEVFKRMPKIFERRPPDVSSGPPEGGRRNPRGHGPAVSVVHLGGTGAIGSAQRVGPLSRVRETRGPARRPPSPQAPPPPVTARDAVAHRAAVTAFPASPPGRRRPRVRFGIASMYHESSPAPATSAPRPAHGRGLPVTVPRPSTVRPDGRGVRVRPRPSPSTAARRRPRPGPALGDGRHGAGQHTITNSEYAPSYRPVTWPVGVRHLRRRHAVPAAQTPPGAAGALPLVKAHRRAVPASAELALAAR</sequence>
<protein>
    <submittedName>
        <fullName evidence="2">Uncharacterized protein</fullName>
    </submittedName>
</protein>
<organism evidence="2 3">
    <name type="scientific">Thermopolyspora flexuosa</name>
    <dbReference type="NCBI Taxonomy" id="103836"/>
    <lineage>
        <taxon>Bacteria</taxon>
        <taxon>Bacillati</taxon>
        <taxon>Actinomycetota</taxon>
        <taxon>Actinomycetes</taxon>
        <taxon>Streptosporangiales</taxon>
        <taxon>Streptosporangiaceae</taxon>
        <taxon>Thermopolyspora</taxon>
    </lineage>
</organism>
<evidence type="ECO:0000256" key="1">
    <source>
        <dbReference type="SAM" id="MobiDB-lite"/>
    </source>
</evidence>
<dbReference type="Proteomes" id="UP000319213">
    <property type="component" value="Unassembled WGS sequence"/>
</dbReference>
<dbReference type="EMBL" id="VFPQ01000001">
    <property type="protein sequence ID" value="TQM74075.1"/>
    <property type="molecule type" value="Genomic_DNA"/>
</dbReference>
<reference evidence="2 3" key="1">
    <citation type="submission" date="2019-06" db="EMBL/GenBank/DDBJ databases">
        <title>Sequencing the genomes of 1000 actinobacteria strains.</title>
        <authorList>
            <person name="Klenk H.-P."/>
        </authorList>
    </citation>
    <scope>NUCLEOTIDE SEQUENCE [LARGE SCALE GENOMIC DNA]</scope>
    <source>
        <strain evidence="2 3">DSM 43186</strain>
    </source>
</reference>
<comment type="caution">
    <text evidence="2">The sequence shown here is derived from an EMBL/GenBank/DDBJ whole genome shotgun (WGS) entry which is preliminary data.</text>
</comment>
<evidence type="ECO:0000313" key="3">
    <source>
        <dbReference type="Proteomes" id="UP000319213"/>
    </source>
</evidence>
<feature type="region of interest" description="Disordered" evidence="1">
    <location>
        <begin position="48"/>
        <end position="120"/>
    </location>
</feature>
<gene>
    <name evidence="2" type="ORF">FHX40_0737</name>
</gene>
<evidence type="ECO:0000313" key="2">
    <source>
        <dbReference type="EMBL" id="TQM74075.1"/>
    </source>
</evidence>
<feature type="compositionally biased region" description="Low complexity" evidence="1">
    <location>
        <begin position="172"/>
        <end position="182"/>
    </location>
</feature>
<dbReference type="AlphaFoldDB" id="A0A543IU29"/>
<keyword evidence="3" id="KW-1185">Reference proteome</keyword>